<feature type="domain" description="BTB" evidence="2">
    <location>
        <begin position="470"/>
        <end position="577"/>
    </location>
</feature>
<feature type="domain" description="BTB" evidence="2">
    <location>
        <begin position="29"/>
        <end position="137"/>
    </location>
</feature>
<accession>A0AA38P6E4</accession>
<dbReference type="EMBL" id="MU806280">
    <property type="protein sequence ID" value="KAJ3836980.1"/>
    <property type="molecule type" value="Genomic_DNA"/>
</dbReference>
<dbReference type="SUPFAM" id="SSF54695">
    <property type="entry name" value="POZ domain"/>
    <property type="match status" value="1"/>
</dbReference>
<dbReference type="Gene3D" id="3.30.710.10">
    <property type="entry name" value="Potassium Channel Kv1.1, Chain A"/>
    <property type="match status" value="2"/>
</dbReference>
<dbReference type="SMART" id="SM00225">
    <property type="entry name" value="BTB"/>
    <property type="match status" value="3"/>
</dbReference>
<feature type="compositionally biased region" description="Basic residues" evidence="1">
    <location>
        <begin position="422"/>
        <end position="431"/>
    </location>
</feature>
<comment type="caution">
    <text evidence="3">The sequence shown here is derived from an EMBL/GenBank/DDBJ whole genome shotgun (WGS) entry which is preliminary data.</text>
</comment>
<feature type="region of interest" description="Disordered" evidence="1">
    <location>
        <begin position="411"/>
        <end position="456"/>
    </location>
</feature>
<dbReference type="AlphaFoldDB" id="A0AA38P6E4"/>
<proteinExistence type="predicted"/>
<reference evidence="3" key="1">
    <citation type="submission" date="2022-08" db="EMBL/GenBank/DDBJ databases">
        <authorList>
            <consortium name="DOE Joint Genome Institute"/>
            <person name="Min B."/>
            <person name="Riley R."/>
            <person name="Sierra-Patev S."/>
            <person name="Naranjo-Ortiz M."/>
            <person name="Looney B."/>
            <person name="Konkel Z."/>
            <person name="Slot J.C."/>
            <person name="Sakamoto Y."/>
            <person name="Steenwyk J.L."/>
            <person name="Rokas A."/>
            <person name="Carro J."/>
            <person name="Camarero S."/>
            <person name="Ferreira P."/>
            <person name="Molpeceres G."/>
            <person name="Ruiz-Duenas F.J."/>
            <person name="Serrano A."/>
            <person name="Henrissat B."/>
            <person name="Drula E."/>
            <person name="Hughes K.W."/>
            <person name="Mata J.L."/>
            <person name="Ishikawa N.K."/>
            <person name="Vargas-Isla R."/>
            <person name="Ushijima S."/>
            <person name="Smith C.A."/>
            <person name="Ahrendt S."/>
            <person name="Andreopoulos W."/>
            <person name="He G."/>
            <person name="Labutti K."/>
            <person name="Lipzen A."/>
            <person name="Ng V."/>
            <person name="Sandor L."/>
            <person name="Barry K."/>
            <person name="Martinez A.T."/>
            <person name="Xiao Y."/>
            <person name="Gibbons J.G."/>
            <person name="Terashima K."/>
            <person name="Hibbett D.S."/>
            <person name="Grigoriev I.V."/>
        </authorList>
    </citation>
    <scope>NUCLEOTIDE SEQUENCE</scope>
    <source>
        <strain evidence="3">TFB9207</strain>
    </source>
</reference>
<dbReference type="InterPro" id="IPR011333">
    <property type="entry name" value="SKP1/BTB/POZ_sf"/>
</dbReference>
<feature type="domain" description="BTB" evidence="2">
    <location>
        <begin position="195"/>
        <end position="303"/>
    </location>
</feature>
<sequence>MSSESTTSEISYTLCDSEGFPRDSTFYYDYKTFLVEGTLFKFPVNILAIESPIFRDMLELPPTSTLQGSTDDTPIRLDSVLKDDFRQLLRVLSPPRRFKEPTPILTFSQWTSVLKLADMWCMDDIKTHAVLNMERLSDIDPVDKVVALKTTTSIMIDPPEQQPASPSSDGAPQAFPNPSPTPTSTYPRNFSFYFDYRTFLVEETLFRFPINLLAQESPVFRDMMEIPTSSTQEGLTDDDPIRLDGVLHDDFVQLLTILAPPQRFKQPVPSLSFSEWTSVLKLADMWCMDAIREHAIMTMNQIEGVDPVEKLVVARTYRVDSWLPPSLDAIIRRSQDWSEYDVERLGLSTVLKLVALRDRLQPRSRNGYAISWDIAPGRQEIPDSVSFQSVIKENLSDLITDNPIVKEEFLDTETPSNGKQSILKKKKNKGKYTKEQPPLPSLNGVPADNALPSPSSGTPAYPRNFSFYFDYRTFLVEGTLFRFPLNLLAQESTVFKDMNDIPAPSQEGLTADNPIRLDGVLHDDFVQLLTILAPPQRFKQPVPTLSFSEWTSILKLADMWCMNAIREHAISTMKDIPNVDPVDKVVVAKRYGVDAWLPSSLDAIIRRSQAWSEHDVERLGLSTVLKLVALRDRLQPVHGRHGLSWEIASARQEVPSSVNFQSIIEAELSEFKCT</sequence>
<evidence type="ECO:0000313" key="3">
    <source>
        <dbReference type="EMBL" id="KAJ3836980.1"/>
    </source>
</evidence>
<evidence type="ECO:0000259" key="2">
    <source>
        <dbReference type="SMART" id="SM00225"/>
    </source>
</evidence>
<dbReference type="PANTHER" id="PTHR22744:SF14">
    <property type="entry name" value="BTB DOMAIN-CONTAINING PROTEIN-RELATED"/>
    <property type="match status" value="1"/>
</dbReference>
<gene>
    <name evidence="3" type="ORF">F5878DRAFT_726393</name>
</gene>
<dbReference type="Proteomes" id="UP001163846">
    <property type="component" value="Unassembled WGS sequence"/>
</dbReference>
<feature type="region of interest" description="Disordered" evidence="1">
    <location>
        <begin position="154"/>
        <end position="183"/>
    </location>
</feature>
<dbReference type="PANTHER" id="PTHR22744">
    <property type="entry name" value="HELIX LOOP HELIX PROTEIN 21-RELATED"/>
    <property type="match status" value="1"/>
</dbReference>
<name>A0AA38P6E4_9AGAR</name>
<organism evidence="3 4">
    <name type="scientific">Lentinula raphanica</name>
    <dbReference type="NCBI Taxonomy" id="153919"/>
    <lineage>
        <taxon>Eukaryota</taxon>
        <taxon>Fungi</taxon>
        <taxon>Dikarya</taxon>
        <taxon>Basidiomycota</taxon>
        <taxon>Agaricomycotina</taxon>
        <taxon>Agaricomycetes</taxon>
        <taxon>Agaricomycetidae</taxon>
        <taxon>Agaricales</taxon>
        <taxon>Marasmiineae</taxon>
        <taxon>Omphalotaceae</taxon>
        <taxon>Lentinula</taxon>
    </lineage>
</organism>
<protein>
    <recommendedName>
        <fullName evidence="2">BTB domain-containing protein</fullName>
    </recommendedName>
</protein>
<keyword evidence="4" id="KW-1185">Reference proteome</keyword>
<dbReference type="InterPro" id="IPR000210">
    <property type="entry name" value="BTB/POZ_dom"/>
</dbReference>
<evidence type="ECO:0000313" key="4">
    <source>
        <dbReference type="Proteomes" id="UP001163846"/>
    </source>
</evidence>
<evidence type="ECO:0000256" key="1">
    <source>
        <dbReference type="SAM" id="MobiDB-lite"/>
    </source>
</evidence>